<dbReference type="STRING" id="33097.A0A150G1C7"/>
<sequence length="412" mass="41050">MGADSSPVMDQVPVVVGLGDPVMDILANVSAEWLATVTPEPGGCLPIPPDAMERLIADASQQSELKRIPGGSAANVMKGIANIAGGAAQCRFVGMIARDATGEDYRAKLAAQGVAPLLLESDTGAPSAIALCLVTPDGQRTMRTCLGASLELRSAAQLPPAWAAGCRLLHAEGYCLYRPELAREMMVAARRSGAMVSIDLASFELVRNCKEALLGLLQDGLVDLIFANEEEAITLASELSLVPPGADPEAAVAAAQAYLLSPAGGRARVAVTSLGSRGCVARGAGGEEGASPACRVTVVDTIGAGDFFTSGFLTAYLRGASLQQCCAAGCAAGCEAVQATGAELPPEAFERLRKALDVVLAARTASGGGGGAGGAAVNALASALGVSNGGGTSVAAVPPAAAAAAVAVGALV</sequence>
<dbReference type="AlphaFoldDB" id="A0A150G1C7"/>
<dbReference type="GO" id="GO:0016301">
    <property type="term" value="F:kinase activity"/>
    <property type="evidence" value="ECO:0007669"/>
    <property type="project" value="UniProtKB-KW"/>
</dbReference>
<dbReference type="PANTHER" id="PTHR43320">
    <property type="entry name" value="SUGAR KINASE"/>
    <property type="match status" value="1"/>
</dbReference>
<dbReference type="InterPro" id="IPR011611">
    <property type="entry name" value="PfkB_dom"/>
</dbReference>
<proteinExistence type="inferred from homology"/>
<dbReference type="EMBL" id="LSYV01000084">
    <property type="protein sequence ID" value="KXZ43676.1"/>
    <property type="molecule type" value="Genomic_DNA"/>
</dbReference>
<organism evidence="5 6">
    <name type="scientific">Gonium pectorale</name>
    <name type="common">Green alga</name>
    <dbReference type="NCBI Taxonomy" id="33097"/>
    <lineage>
        <taxon>Eukaryota</taxon>
        <taxon>Viridiplantae</taxon>
        <taxon>Chlorophyta</taxon>
        <taxon>core chlorophytes</taxon>
        <taxon>Chlorophyceae</taxon>
        <taxon>CS clade</taxon>
        <taxon>Chlamydomonadales</taxon>
        <taxon>Volvocaceae</taxon>
        <taxon>Gonium</taxon>
    </lineage>
</organism>
<dbReference type="SUPFAM" id="SSF53613">
    <property type="entry name" value="Ribokinase-like"/>
    <property type="match status" value="1"/>
</dbReference>
<dbReference type="InterPro" id="IPR029056">
    <property type="entry name" value="Ribokinase-like"/>
</dbReference>
<keyword evidence="6" id="KW-1185">Reference proteome</keyword>
<accession>A0A150G1C7</accession>
<evidence type="ECO:0000313" key="5">
    <source>
        <dbReference type="EMBL" id="KXZ43676.1"/>
    </source>
</evidence>
<dbReference type="Proteomes" id="UP000075714">
    <property type="component" value="Unassembled WGS sequence"/>
</dbReference>
<dbReference type="Gene3D" id="3.40.1190.20">
    <property type="match status" value="1"/>
</dbReference>
<gene>
    <name evidence="5" type="ORF">GPECTOR_83g288</name>
</gene>
<name>A0A150G1C7_GONPE</name>
<evidence type="ECO:0000313" key="6">
    <source>
        <dbReference type="Proteomes" id="UP000075714"/>
    </source>
</evidence>
<dbReference type="InterPro" id="IPR002173">
    <property type="entry name" value="Carboh/pur_kinase_PfkB_CS"/>
</dbReference>
<evidence type="ECO:0000256" key="3">
    <source>
        <dbReference type="ARBA" id="ARBA00022777"/>
    </source>
</evidence>
<keyword evidence="2" id="KW-0808">Transferase</keyword>
<dbReference type="CDD" id="cd01168">
    <property type="entry name" value="adenosine_kinase"/>
    <property type="match status" value="1"/>
</dbReference>
<evidence type="ECO:0000256" key="1">
    <source>
        <dbReference type="ARBA" id="ARBA00010688"/>
    </source>
</evidence>
<dbReference type="PROSITE" id="PS00584">
    <property type="entry name" value="PFKB_KINASES_2"/>
    <property type="match status" value="1"/>
</dbReference>
<evidence type="ECO:0000259" key="4">
    <source>
        <dbReference type="Pfam" id="PF00294"/>
    </source>
</evidence>
<reference evidence="6" key="1">
    <citation type="journal article" date="2016" name="Nat. Commun.">
        <title>The Gonium pectorale genome demonstrates co-option of cell cycle regulation during the evolution of multicellularity.</title>
        <authorList>
            <person name="Hanschen E.R."/>
            <person name="Marriage T.N."/>
            <person name="Ferris P.J."/>
            <person name="Hamaji T."/>
            <person name="Toyoda A."/>
            <person name="Fujiyama A."/>
            <person name="Neme R."/>
            <person name="Noguchi H."/>
            <person name="Minakuchi Y."/>
            <person name="Suzuki M."/>
            <person name="Kawai-Toyooka H."/>
            <person name="Smith D.R."/>
            <person name="Sparks H."/>
            <person name="Anderson J."/>
            <person name="Bakaric R."/>
            <person name="Luria V."/>
            <person name="Karger A."/>
            <person name="Kirschner M.W."/>
            <person name="Durand P.M."/>
            <person name="Michod R.E."/>
            <person name="Nozaki H."/>
            <person name="Olson B.J."/>
        </authorList>
    </citation>
    <scope>NUCLEOTIDE SEQUENCE [LARGE SCALE GENOMIC DNA]</scope>
    <source>
        <strain evidence="6">NIES-2863</strain>
    </source>
</reference>
<protein>
    <recommendedName>
        <fullName evidence="4">Carbohydrate kinase PfkB domain-containing protein</fullName>
    </recommendedName>
</protein>
<dbReference type="InterPro" id="IPR052700">
    <property type="entry name" value="Carb_kinase_PfkB-like"/>
</dbReference>
<dbReference type="PANTHER" id="PTHR43320:SF1">
    <property type="entry name" value="OS01G0105900 PROTEIN"/>
    <property type="match status" value="1"/>
</dbReference>
<feature type="domain" description="Carbohydrate kinase PfkB" evidence="4">
    <location>
        <begin position="58"/>
        <end position="345"/>
    </location>
</feature>
<comment type="caution">
    <text evidence="5">The sequence shown here is derived from an EMBL/GenBank/DDBJ whole genome shotgun (WGS) entry which is preliminary data.</text>
</comment>
<dbReference type="OrthoDB" id="415590at2759"/>
<evidence type="ECO:0000256" key="2">
    <source>
        <dbReference type="ARBA" id="ARBA00022679"/>
    </source>
</evidence>
<dbReference type="Pfam" id="PF00294">
    <property type="entry name" value="PfkB"/>
    <property type="match status" value="1"/>
</dbReference>
<keyword evidence="3" id="KW-0418">Kinase</keyword>
<comment type="similarity">
    <text evidence="1">Belongs to the carbohydrate kinase PfkB family.</text>
</comment>